<evidence type="ECO:0000313" key="1">
    <source>
        <dbReference type="EMBL" id="GIY21664.1"/>
    </source>
</evidence>
<keyword evidence="2" id="KW-1185">Reference proteome</keyword>
<organism evidence="1 2">
    <name type="scientific">Caerostris darwini</name>
    <dbReference type="NCBI Taxonomy" id="1538125"/>
    <lineage>
        <taxon>Eukaryota</taxon>
        <taxon>Metazoa</taxon>
        <taxon>Ecdysozoa</taxon>
        <taxon>Arthropoda</taxon>
        <taxon>Chelicerata</taxon>
        <taxon>Arachnida</taxon>
        <taxon>Araneae</taxon>
        <taxon>Araneomorphae</taxon>
        <taxon>Entelegynae</taxon>
        <taxon>Araneoidea</taxon>
        <taxon>Araneidae</taxon>
        <taxon>Caerostris</taxon>
    </lineage>
</organism>
<reference evidence="1 2" key="1">
    <citation type="submission" date="2021-06" db="EMBL/GenBank/DDBJ databases">
        <title>Caerostris darwini draft genome.</title>
        <authorList>
            <person name="Kono N."/>
            <person name="Arakawa K."/>
        </authorList>
    </citation>
    <scope>NUCLEOTIDE SEQUENCE [LARGE SCALE GENOMIC DNA]</scope>
</reference>
<sequence>MKFSCLLADWAIWSGLVRQFRELRACLAEPIMAWKGSSESIASKSPGNGRVFARVCRFCLGVVRGNVRKGPPDPLIRNVAEPDNANYSNLRKESLFWVPSMSDGHLSRVMGSQSRVVPGQRCRHPLSNGGEGVLVSHIPR</sequence>
<protein>
    <submittedName>
        <fullName evidence="1">Uncharacterized protein</fullName>
    </submittedName>
</protein>
<accession>A0AAV4RI48</accession>
<dbReference type="EMBL" id="BPLQ01006336">
    <property type="protein sequence ID" value="GIY21664.1"/>
    <property type="molecule type" value="Genomic_DNA"/>
</dbReference>
<dbReference type="Proteomes" id="UP001054837">
    <property type="component" value="Unassembled WGS sequence"/>
</dbReference>
<evidence type="ECO:0000313" key="2">
    <source>
        <dbReference type="Proteomes" id="UP001054837"/>
    </source>
</evidence>
<dbReference type="AlphaFoldDB" id="A0AAV4RI48"/>
<name>A0AAV4RI48_9ARAC</name>
<gene>
    <name evidence="1" type="ORF">CDAR_124511</name>
</gene>
<comment type="caution">
    <text evidence="1">The sequence shown here is derived from an EMBL/GenBank/DDBJ whole genome shotgun (WGS) entry which is preliminary data.</text>
</comment>
<proteinExistence type="predicted"/>